<protein>
    <recommendedName>
        <fullName evidence="4">SH3 domain-containing protein</fullName>
    </recommendedName>
</protein>
<evidence type="ECO:0000313" key="3">
    <source>
        <dbReference type="Proteomes" id="UP001140453"/>
    </source>
</evidence>
<feature type="compositionally biased region" description="Polar residues" evidence="1">
    <location>
        <begin position="448"/>
        <end position="469"/>
    </location>
</feature>
<evidence type="ECO:0000256" key="1">
    <source>
        <dbReference type="SAM" id="MobiDB-lite"/>
    </source>
</evidence>
<feature type="compositionally biased region" description="Polar residues" evidence="1">
    <location>
        <begin position="257"/>
        <end position="284"/>
    </location>
</feature>
<dbReference type="OrthoDB" id="5243589at2759"/>
<reference evidence="2" key="1">
    <citation type="submission" date="2022-10" db="EMBL/GenBank/DDBJ databases">
        <title>Tapping the CABI collections for fungal endophytes: first genome assemblies for Collariella, Neodidymelliopsis, Ascochyta clinopodiicola, Didymella pomorum, Didymosphaeria variabile, Neocosmospora piperis and Neocucurbitaria cava.</title>
        <authorList>
            <person name="Hill R."/>
        </authorList>
    </citation>
    <scope>NUCLEOTIDE SEQUENCE</scope>
    <source>
        <strain evidence="2">IMI 355082</strain>
    </source>
</reference>
<sequence length="990" mass="107189">MGVDAEDLFLGPFREVAERGKEAVVNAQDIEDVENEEAKYMLKAAQAVAKEGERALKRLQPLWDGQVGRYGDVFTDALSQNGEIEAKRHQLEDLLYDFEDYIEADTFELERFTEVQVATKSLALQVIDFIKKTKLETPKSAAYVVPSSSKFPPLPPLPTTTPSTRSPSISSASGNPVGRASSRHRRPPTPGGERAEQNESPPPPLPTPSLPQRSPDRVTGPLSKGDPASSGPPPECPDTAPHPLRVPTARRTYDRLNANSVRSHRSNGTSRSRISQVSLGSLESQPPPYTAGEATVSVAPAAPQDEPSQPPSRDSTPDRLPELPRPHPHTASREDHHQHASPTGQAGTETSNVNYSAFPIPRQGQNSNGTRITAWMLEQANSGSRNQSQAHRPSARYEPHSLQAIKSLQALTIPEDKAVGVVRPKHASVIDFSPLTPMLAQLGQFSIDSSTASSPSMSNDASVSQQSRMSPLSQSTSFSSPQYKNEPPLPFKTPEDTIETRLDPVRQHALTPLILPAAAIDHSHRPQLPSLSSTSETHSPLPLTSEPPAGAIPEEWATVVSDHTSFTTPSFSSSALPAPQPRDADISLGPRCSLYALGGFCPSSQTFKSTSHQDGIRKLAGHVAGVSTFTARCETCSYGHAFTELDLDVNQKSPRATFPRPHGVLFRIRFLYKSHLASQRPSEAFYGCLFCAQTGAVTREGDATVFRSSDDLLRHLAHHPQPLPEVSGVTVLYGKEVLASDPRVHDFDLWLTEDPASPPKQPVDLAMLPVATAGRSHVQRYAEKKLARPDGKRNAELLQFFVGARVVGIEFPPAWAGKWATGWHDGEWGYFPAKTIELEKPKPGRLDAPPMQFQGVSAVSVSVVARWKFDPAASIRDAAEKGWIGFDKGERITNVGWPVVVEGVGGGGREAWCWSGTNSKGKFGVFPRSHVDEGTLRDDMRPGTAMGTGGGNTGRRKKESGGKGGMSLFGVRRRASVSSTRSEGGITEII</sequence>
<feature type="region of interest" description="Disordered" evidence="1">
    <location>
        <begin position="525"/>
        <end position="550"/>
    </location>
</feature>
<name>A0A9W9CTI6_9PEZI</name>
<feature type="compositionally biased region" description="Basic and acidic residues" evidence="1">
    <location>
        <begin position="315"/>
        <end position="338"/>
    </location>
</feature>
<feature type="compositionally biased region" description="Low complexity" evidence="1">
    <location>
        <begin position="160"/>
        <end position="171"/>
    </location>
</feature>
<evidence type="ECO:0000313" key="2">
    <source>
        <dbReference type="EMBL" id="KAJ4387660.1"/>
    </source>
</evidence>
<keyword evidence="3" id="KW-1185">Reference proteome</keyword>
<dbReference type="EMBL" id="JAPEVB010000005">
    <property type="protein sequence ID" value="KAJ4387660.1"/>
    <property type="molecule type" value="Genomic_DNA"/>
</dbReference>
<feature type="compositionally biased region" description="Pro residues" evidence="1">
    <location>
        <begin position="200"/>
        <end position="209"/>
    </location>
</feature>
<proteinExistence type="predicted"/>
<feature type="region of interest" description="Disordered" evidence="1">
    <location>
        <begin position="141"/>
        <end position="368"/>
    </location>
</feature>
<feature type="region of interest" description="Disordered" evidence="1">
    <location>
        <begin position="448"/>
        <end position="496"/>
    </location>
</feature>
<evidence type="ECO:0008006" key="4">
    <source>
        <dbReference type="Google" id="ProtNLM"/>
    </source>
</evidence>
<comment type="caution">
    <text evidence="2">The sequence shown here is derived from an EMBL/GenBank/DDBJ whole genome shotgun (WGS) entry which is preliminary data.</text>
</comment>
<feature type="compositionally biased region" description="Polar residues" evidence="1">
    <location>
        <begin position="340"/>
        <end position="355"/>
    </location>
</feature>
<accession>A0A9W9CTI6</accession>
<feature type="compositionally biased region" description="Polar residues" evidence="1">
    <location>
        <begin position="529"/>
        <end position="538"/>
    </location>
</feature>
<dbReference type="AlphaFoldDB" id="A0A9W9CTI6"/>
<feature type="region of interest" description="Disordered" evidence="1">
    <location>
        <begin position="933"/>
        <end position="968"/>
    </location>
</feature>
<dbReference type="Proteomes" id="UP001140453">
    <property type="component" value="Unassembled WGS sequence"/>
</dbReference>
<organism evidence="2 3">
    <name type="scientific">Gnomoniopsis smithogilvyi</name>
    <dbReference type="NCBI Taxonomy" id="1191159"/>
    <lineage>
        <taxon>Eukaryota</taxon>
        <taxon>Fungi</taxon>
        <taxon>Dikarya</taxon>
        <taxon>Ascomycota</taxon>
        <taxon>Pezizomycotina</taxon>
        <taxon>Sordariomycetes</taxon>
        <taxon>Sordariomycetidae</taxon>
        <taxon>Diaporthales</taxon>
        <taxon>Gnomoniaceae</taxon>
        <taxon>Gnomoniopsis</taxon>
    </lineage>
</organism>
<gene>
    <name evidence="2" type="ORF">N0V93_008257</name>
</gene>
<feature type="compositionally biased region" description="Low complexity" evidence="1">
    <location>
        <begin position="470"/>
        <end position="482"/>
    </location>
</feature>